<dbReference type="AlphaFoldDB" id="A0A2G7HKN5"/>
<organism evidence="1 2">
    <name type="scientific">Clostridium combesii</name>
    <dbReference type="NCBI Taxonomy" id="39481"/>
    <lineage>
        <taxon>Bacteria</taxon>
        <taxon>Bacillati</taxon>
        <taxon>Bacillota</taxon>
        <taxon>Clostridia</taxon>
        <taxon>Eubacteriales</taxon>
        <taxon>Clostridiaceae</taxon>
        <taxon>Clostridium</taxon>
    </lineage>
</organism>
<keyword evidence="1" id="KW-0808">Transferase</keyword>
<name>A0A2G7HKN5_9CLOT</name>
<dbReference type="EMBL" id="PEIK01000002">
    <property type="protein sequence ID" value="PIH05644.1"/>
    <property type="molecule type" value="Genomic_DNA"/>
</dbReference>
<dbReference type="GO" id="GO:0016740">
    <property type="term" value="F:transferase activity"/>
    <property type="evidence" value="ECO:0007669"/>
    <property type="project" value="UniProtKB-KW"/>
</dbReference>
<reference evidence="1 2" key="1">
    <citation type="submission" date="2017-10" db="EMBL/GenBank/DDBJ databases">
        <title>Reclassification of Eubacterium combesii and discrepancies in the nomenclature of botulinum neurotoxin producing clostridia. Request for an Opinion.</title>
        <authorList>
            <person name="Dobritsa A.P."/>
            <person name="Kutumbaka K.K."/>
            <person name="Samadpour M."/>
        </authorList>
    </citation>
    <scope>NUCLEOTIDE SEQUENCE [LARGE SCALE GENOMIC DNA]</scope>
    <source>
        <strain evidence="1 2">DSM 20696</strain>
    </source>
</reference>
<gene>
    <name evidence="1" type="ORF">CS538_03910</name>
</gene>
<evidence type="ECO:0000313" key="2">
    <source>
        <dbReference type="Proteomes" id="UP000231322"/>
    </source>
</evidence>
<dbReference type="Gene3D" id="1.10.3090.10">
    <property type="entry name" value="cca-adding enzyme, domain 2"/>
    <property type="match status" value="1"/>
</dbReference>
<dbReference type="SUPFAM" id="SSF81891">
    <property type="entry name" value="Poly A polymerase C-terminal region-like"/>
    <property type="match status" value="1"/>
</dbReference>
<evidence type="ECO:0000313" key="1">
    <source>
        <dbReference type="EMBL" id="PIH05644.1"/>
    </source>
</evidence>
<keyword evidence="2" id="KW-1185">Reference proteome</keyword>
<comment type="caution">
    <text evidence="1">The sequence shown here is derived from an EMBL/GenBank/DDBJ whole genome shotgun (WGS) entry which is preliminary data.</text>
</comment>
<protein>
    <submittedName>
        <fullName evidence="1">tRNA nucleotidyltransferase</fullName>
    </submittedName>
</protein>
<proteinExistence type="predicted"/>
<accession>A0A2G7HKN5</accession>
<dbReference type="RefSeq" id="WP_099838161.1">
    <property type="nucleotide sequence ID" value="NZ_PEIK01000002.1"/>
</dbReference>
<sequence>MSELYSLCTEENWREAIKQCYKYNLLDINLNLLGLENILLDYSNIYVRILNVLYSIKGEHGQSIFIDNSFLDKDLRKPIDKYLQNKEIYSLSLSNAKDNYEIYKILSKTYSFERVLLAWNLKFRYKVYNYEKNIRVINLTMNRQDIKKLGIKEGKEIGLILEYMKRYKINLGLLDEENFLIDNMGEIKNAIKYKNT</sequence>
<dbReference type="Proteomes" id="UP000231322">
    <property type="component" value="Unassembled WGS sequence"/>
</dbReference>